<organism evidence="1 2">
    <name type="scientific">Desulfovibrio subterraneus</name>
    <dbReference type="NCBI Taxonomy" id="2718620"/>
    <lineage>
        <taxon>Bacteria</taxon>
        <taxon>Pseudomonadati</taxon>
        <taxon>Thermodesulfobacteriota</taxon>
        <taxon>Desulfovibrionia</taxon>
        <taxon>Desulfovibrionales</taxon>
        <taxon>Desulfovibrionaceae</taxon>
        <taxon>Desulfovibrio</taxon>
    </lineage>
</organism>
<dbReference type="AlphaFoldDB" id="A0A7J0BHW2"/>
<dbReference type="Proteomes" id="UP000503840">
    <property type="component" value="Unassembled WGS sequence"/>
</dbReference>
<comment type="caution">
    <text evidence="1">The sequence shown here is derived from an EMBL/GenBank/DDBJ whole genome shotgun (WGS) entry which is preliminary data.</text>
</comment>
<dbReference type="EMBL" id="BLVO01000013">
    <property type="protein sequence ID" value="GFM33256.1"/>
    <property type="molecule type" value="Genomic_DNA"/>
</dbReference>
<keyword evidence="2" id="KW-1185">Reference proteome</keyword>
<sequence>MADESTVQSQLPLVWEQLGEIATMACDWRERGVPVAQPAQLVEGSVKLQILAQELLFLAVLVGGDHHADG</sequence>
<evidence type="ECO:0000313" key="1">
    <source>
        <dbReference type="EMBL" id="GFM33256.1"/>
    </source>
</evidence>
<accession>A0A7J0BHW2</accession>
<name>A0A7J0BHW2_9BACT</name>
<evidence type="ECO:0000313" key="2">
    <source>
        <dbReference type="Proteomes" id="UP000503840"/>
    </source>
</evidence>
<proteinExistence type="predicted"/>
<gene>
    <name evidence="1" type="ORF">DSM101010T_16210</name>
</gene>
<reference evidence="1 2" key="1">
    <citation type="submission" date="2020-05" db="EMBL/GenBank/DDBJ databases">
        <title>Draft genome sequence of Desulfovibrio sp. strain HN2T.</title>
        <authorList>
            <person name="Ueno A."/>
            <person name="Tamazawa S."/>
            <person name="Tamamura S."/>
            <person name="Murakami T."/>
            <person name="Kiyama T."/>
            <person name="Inomata H."/>
            <person name="Amano Y."/>
            <person name="Miyakawa K."/>
            <person name="Tamaki H."/>
            <person name="Naganuma T."/>
            <person name="Kaneko K."/>
        </authorList>
    </citation>
    <scope>NUCLEOTIDE SEQUENCE [LARGE SCALE GENOMIC DNA]</scope>
    <source>
        <strain evidence="1 2">HN2</strain>
    </source>
</reference>
<dbReference type="RefSeq" id="WP_174404927.1">
    <property type="nucleotide sequence ID" value="NZ_BLVO01000013.1"/>
</dbReference>
<protein>
    <submittedName>
        <fullName evidence="1">Uncharacterized protein</fullName>
    </submittedName>
</protein>